<accession>M1IW02</accession>
<proteinExistence type="predicted"/>
<evidence type="ECO:0000313" key="3">
    <source>
        <dbReference type="Proteomes" id="UP000011281"/>
    </source>
</evidence>
<dbReference type="GO" id="GO:0005992">
    <property type="term" value="P:trehalose biosynthetic process"/>
    <property type="evidence" value="ECO:0007669"/>
    <property type="project" value="TreeGrafter"/>
</dbReference>
<dbReference type="Gene3D" id="1.10.150.200">
    <property type="entry name" value="Maltooligosyl trehalose synthase, domain 3"/>
    <property type="match status" value="1"/>
</dbReference>
<dbReference type="RefSeq" id="WP_015385613.1">
    <property type="nucleotide sequence ID" value="NC_020246.1"/>
</dbReference>
<dbReference type="NCBIfam" id="TIGR02401">
    <property type="entry name" value="trehalose_TreY"/>
    <property type="match status" value="1"/>
</dbReference>
<dbReference type="Gene3D" id="3.20.20.80">
    <property type="entry name" value="Glycosidases"/>
    <property type="match status" value="1"/>
</dbReference>
<dbReference type="Gene3D" id="1.10.10.470">
    <property type="entry name" value="Maltooligosyl trehalose synthase, domain 4"/>
    <property type="match status" value="1"/>
</dbReference>
<dbReference type="EC" id="5.4.99.15" evidence="2"/>
<dbReference type="Pfam" id="PF00128">
    <property type="entry name" value="Alpha-amylase"/>
    <property type="match status" value="1"/>
</dbReference>
<dbReference type="SMR" id="M1IW02"/>
<dbReference type="PANTHER" id="PTHR10357:SF216">
    <property type="entry name" value="MALTOOLIGOSYL TREHALOSE SYNTHASE-RELATED"/>
    <property type="match status" value="1"/>
</dbReference>
<dbReference type="InterPro" id="IPR015279">
    <property type="entry name" value="Trehalose_TreY_C"/>
</dbReference>
<dbReference type="SUPFAM" id="SSF51445">
    <property type="entry name" value="(Trans)glycosidases"/>
    <property type="match status" value="1"/>
</dbReference>
<dbReference type="InterPro" id="IPR013797">
    <property type="entry name" value="Maltooligo_trehalose_synth_4"/>
</dbReference>
<organism evidence="3">
    <name type="scientific">Sulfolobus acidocaldarius N8</name>
    <dbReference type="NCBI Taxonomy" id="1028566"/>
    <lineage>
        <taxon>Archaea</taxon>
        <taxon>Thermoproteota</taxon>
        <taxon>Thermoprotei</taxon>
        <taxon>Sulfolobales</taxon>
        <taxon>Sulfolobaceae</taxon>
        <taxon>Sulfolobus</taxon>
    </lineage>
</organism>
<dbReference type="Proteomes" id="UP000011281">
    <property type="component" value="Chromosome"/>
</dbReference>
<dbReference type="KEGG" id="sacn:SacN8_06985"/>
<dbReference type="GO" id="GO:0047470">
    <property type="term" value="F:(1,4)-alpha-D-glucan 1-alpha-D-glucosylmutase activity"/>
    <property type="evidence" value="ECO:0007669"/>
    <property type="project" value="UniProtKB-EC"/>
</dbReference>
<keyword evidence="2" id="KW-0413">Isomerase</keyword>
<dbReference type="EMBL" id="CP002817">
    <property type="protein sequence ID" value="AGE71361.1"/>
    <property type="molecule type" value="Genomic_DNA"/>
</dbReference>
<dbReference type="InterPro" id="IPR012767">
    <property type="entry name" value="Trehalose_TreY"/>
</dbReference>
<dbReference type="PATRIC" id="fig|1028566.6.peg.1376"/>
<dbReference type="GO" id="GO:0030980">
    <property type="term" value="P:alpha-glucan catabolic process"/>
    <property type="evidence" value="ECO:0007669"/>
    <property type="project" value="TreeGrafter"/>
</dbReference>
<dbReference type="Gene3D" id="3.30.1590.10">
    <property type="entry name" value="Maltooligosyl trehalose synthase, domain 2"/>
    <property type="match status" value="1"/>
</dbReference>
<evidence type="ECO:0000259" key="1">
    <source>
        <dbReference type="SMART" id="SM00642"/>
    </source>
</evidence>
<protein>
    <submittedName>
        <fullName evidence="2">Maltooligosyl trehalose synthase</fullName>
        <ecNumber evidence="2">5.4.99.15</ecNumber>
    </submittedName>
</protein>
<sequence>MISATYRLQLNKNFNFGDVIDNLWYFKDLGVSHLYLSPVLMASPGSNHGYDVIDHSRINDELGGEKEYRRLIETAHTIGLGIIQDIVPNHMAVNSLNWRLMDVLKMGKKSKYYTYFDFFPEDDKIRLPILGEDLDTVISKGLLKIVKDGDEYFLEYFKWKLPLTEVGNDIYDTLQKQNYTLMSWKNPPSYRRFFDVNTLIGVNVEKDHVFQESHSKILDLDVDGYRIDHIDGLYDPEKYINDLRSIIKNKIIIVEKILGFQEELKLNSDGTTGYDFLNYSNLLFNFNQEIMDSIYENFTAEKISISESIKKIKAQIIDELFSYEVKRLASQLGISYDILRDYLSCIDVYRTYANQIVKECDKTNEIEEATKRNPEAYTKLQQYMPAVYAKAYEDTFLFRYNRLISINEVGSDLRYYKISPDQFHVFNQKRRGKITLNATSTHDTKFSEDVRMKISVLSEFPEEWKNKVEEWHSIINPKVSRNDEYRYYQVLVGSFYEGFSNDFKERIKQHMIKSVREAKINTSWRNQNKEYENRVMELVEETFTNKDFIKSFMKFESKIRRIGMIKSLSLVALKIMSAGIPDFYQGTEIWRYLLTDPDNRVPVDFKKLHEILEKSKKFEKNMLESMDDGRIKMYLTYKLLSLRKQLAEDFLKGEYKGLDLEEGLCGFIRFNKILVIIKTKGSVNYKLKLEEGAIYTDVLTGEEIKKEVQINELPRILVRM</sequence>
<reference evidence="2 3" key="1">
    <citation type="journal article" date="2012" name="ISME J.">
        <title>Genomic evidence of rapid, global-scale gene flow in a Sulfolobus species.</title>
        <authorList>
            <person name="Mao D."/>
            <person name="Grogan D."/>
        </authorList>
    </citation>
    <scope>NUCLEOTIDE SEQUENCE [LARGE SCALE GENOMIC DNA]</scope>
    <source>
        <strain evidence="2 3">N8</strain>
    </source>
</reference>
<dbReference type="AlphaFoldDB" id="M1IW02"/>
<dbReference type="InterPro" id="IPR013780">
    <property type="entry name" value="Glyco_hydro_b"/>
</dbReference>
<gene>
    <name evidence="2" type="ORF">SacN8_06985</name>
</gene>
<name>M1IW02_9CREN</name>
<dbReference type="SUPFAM" id="SSF51011">
    <property type="entry name" value="Glycosyl hydrolase domain"/>
    <property type="match status" value="1"/>
</dbReference>
<dbReference type="CDD" id="cd11336">
    <property type="entry name" value="AmyAc_MTSase"/>
    <property type="match status" value="1"/>
</dbReference>
<evidence type="ECO:0000313" key="2">
    <source>
        <dbReference type="EMBL" id="AGE71361.1"/>
    </source>
</evidence>
<dbReference type="Gene3D" id="2.60.40.1180">
    <property type="entry name" value="Golgi alpha-mannosidase II"/>
    <property type="match status" value="1"/>
</dbReference>
<dbReference type="SMART" id="SM00642">
    <property type="entry name" value="Aamy"/>
    <property type="match status" value="1"/>
</dbReference>
<dbReference type="PANTHER" id="PTHR10357">
    <property type="entry name" value="ALPHA-AMYLASE FAMILY MEMBER"/>
    <property type="match status" value="1"/>
</dbReference>
<dbReference type="HOGENOM" id="CLU_005045_1_0_2"/>
<dbReference type="InterPro" id="IPR006047">
    <property type="entry name" value="GH13_cat_dom"/>
</dbReference>
<dbReference type="Pfam" id="PF09196">
    <property type="entry name" value="DUF1953"/>
    <property type="match status" value="1"/>
</dbReference>
<dbReference type="InterPro" id="IPR017853">
    <property type="entry name" value="GH"/>
</dbReference>
<dbReference type="GeneID" id="14551935"/>
<feature type="domain" description="Glycosyl hydrolase family 13 catalytic" evidence="1">
    <location>
        <begin position="3"/>
        <end position="630"/>
    </location>
</feature>